<name>A0A5C7FKX7_9BURK</name>
<dbReference type="GO" id="GO:0043565">
    <property type="term" value="F:sequence-specific DNA binding"/>
    <property type="evidence" value="ECO:0007669"/>
    <property type="project" value="TreeGrafter"/>
</dbReference>
<dbReference type="Gene3D" id="1.10.10.10">
    <property type="entry name" value="Winged helix-like DNA-binding domain superfamily/Winged helix DNA-binding domain"/>
    <property type="match status" value="1"/>
</dbReference>
<protein>
    <recommendedName>
        <fullName evidence="2">LysR substrate-binding domain-containing protein</fullName>
    </recommendedName>
</protein>
<dbReference type="GO" id="GO:0003700">
    <property type="term" value="F:DNA-binding transcription factor activity"/>
    <property type="evidence" value="ECO:0007669"/>
    <property type="project" value="TreeGrafter"/>
</dbReference>
<organism evidence="3 4">
    <name type="scientific">Massilia arenae</name>
    <dbReference type="NCBI Taxonomy" id="2603288"/>
    <lineage>
        <taxon>Bacteria</taxon>
        <taxon>Pseudomonadati</taxon>
        <taxon>Pseudomonadota</taxon>
        <taxon>Betaproteobacteria</taxon>
        <taxon>Burkholderiales</taxon>
        <taxon>Oxalobacteraceae</taxon>
        <taxon>Telluria group</taxon>
        <taxon>Massilia</taxon>
    </lineage>
</organism>
<accession>A0A5C7FKX7</accession>
<reference evidence="3 4" key="1">
    <citation type="submission" date="2019-08" db="EMBL/GenBank/DDBJ databases">
        <title>Massilia golmudensis sp. nov., isolated from sand in the Qinghai-Tibetan Plateau.</title>
        <authorList>
            <person name="Zhang B."/>
        </authorList>
    </citation>
    <scope>NUCLEOTIDE SEQUENCE [LARGE SCALE GENOMIC DNA]</scope>
    <source>
        <strain evidence="3 4">GEM5</strain>
    </source>
</reference>
<keyword evidence="4" id="KW-1185">Reference proteome</keyword>
<feature type="domain" description="LysR substrate-binding" evidence="2">
    <location>
        <begin position="54"/>
        <end position="252"/>
    </location>
</feature>
<dbReference type="InterPro" id="IPR036388">
    <property type="entry name" value="WH-like_DNA-bd_sf"/>
</dbReference>
<dbReference type="CDD" id="cd08432">
    <property type="entry name" value="PBP2_GcdR_TrpI_HvrB_AmpR_like"/>
    <property type="match status" value="1"/>
</dbReference>
<dbReference type="AlphaFoldDB" id="A0A5C7FKX7"/>
<dbReference type="SUPFAM" id="SSF53850">
    <property type="entry name" value="Periplasmic binding protein-like II"/>
    <property type="match status" value="1"/>
</dbReference>
<dbReference type="InterPro" id="IPR036390">
    <property type="entry name" value="WH_DNA-bd_sf"/>
</dbReference>
<dbReference type="PANTHER" id="PTHR30537">
    <property type="entry name" value="HTH-TYPE TRANSCRIPTIONAL REGULATOR"/>
    <property type="match status" value="1"/>
</dbReference>
<evidence type="ECO:0000259" key="2">
    <source>
        <dbReference type="Pfam" id="PF03466"/>
    </source>
</evidence>
<dbReference type="GO" id="GO:0006351">
    <property type="term" value="P:DNA-templated transcription"/>
    <property type="evidence" value="ECO:0007669"/>
    <property type="project" value="TreeGrafter"/>
</dbReference>
<dbReference type="Proteomes" id="UP000321413">
    <property type="component" value="Unassembled WGS sequence"/>
</dbReference>
<dbReference type="EMBL" id="VPFD01000058">
    <property type="protein sequence ID" value="TXF95806.1"/>
    <property type="molecule type" value="Genomic_DNA"/>
</dbReference>
<sequence>MNEIHKLNSSLRTSLIDRSRRDIALTPAGQQFLAVVRPVLQQLSVVAEALRHADARRLRINVLPSFAARWLLPRIGDFFLRHPDIDVDISSTQALVDLGASGARLGIRYGSGQWPGVRSELLFDECLFPVASPGYIREHGIHANEDLPRATLLRDDFHPWTAWFEQHEVAETNCTFGAVYRDSALAVQAAENGQGVALARSWLVADALAAKALCRIGSTSIPAGAAYFLVLPRDAVITEEVREFTAWLRSQAAGSGYTARPSNEESR</sequence>
<proteinExistence type="inferred from homology"/>
<dbReference type="SUPFAM" id="SSF46785">
    <property type="entry name" value="Winged helix' DNA-binding domain"/>
    <property type="match status" value="1"/>
</dbReference>
<evidence type="ECO:0000313" key="4">
    <source>
        <dbReference type="Proteomes" id="UP000321413"/>
    </source>
</evidence>
<comment type="similarity">
    <text evidence="1">Belongs to the LysR transcriptional regulatory family.</text>
</comment>
<dbReference type="Pfam" id="PF03466">
    <property type="entry name" value="LysR_substrate"/>
    <property type="match status" value="1"/>
</dbReference>
<dbReference type="InterPro" id="IPR058163">
    <property type="entry name" value="LysR-type_TF_proteobact-type"/>
</dbReference>
<comment type="caution">
    <text evidence="3">The sequence shown here is derived from an EMBL/GenBank/DDBJ whole genome shotgun (WGS) entry which is preliminary data.</text>
</comment>
<dbReference type="PANTHER" id="PTHR30537:SF79">
    <property type="entry name" value="TRANSCRIPTIONAL REGULATOR-RELATED"/>
    <property type="match status" value="1"/>
</dbReference>
<dbReference type="InterPro" id="IPR005119">
    <property type="entry name" value="LysR_subst-bd"/>
</dbReference>
<evidence type="ECO:0000256" key="1">
    <source>
        <dbReference type="ARBA" id="ARBA00009437"/>
    </source>
</evidence>
<gene>
    <name evidence="3" type="ORF">FVD38_26235</name>
</gene>
<dbReference type="Gene3D" id="3.40.190.10">
    <property type="entry name" value="Periplasmic binding protein-like II"/>
    <property type="match status" value="2"/>
</dbReference>
<dbReference type="RefSeq" id="WP_147937485.1">
    <property type="nucleotide sequence ID" value="NZ_VPFD01000058.1"/>
</dbReference>
<evidence type="ECO:0000313" key="3">
    <source>
        <dbReference type="EMBL" id="TXF95806.1"/>
    </source>
</evidence>